<evidence type="ECO:0000256" key="8">
    <source>
        <dbReference type="ARBA" id="ARBA00022989"/>
    </source>
</evidence>
<evidence type="ECO:0000256" key="9">
    <source>
        <dbReference type="ARBA" id="ARBA00023053"/>
    </source>
</evidence>
<feature type="transmembrane region" description="Helical" evidence="15">
    <location>
        <begin position="321"/>
        <end position="350"/>
    </location>
</feature>
<comment type="caution">
    <text evidence="16">The sequence shown here is derived from an EMBL/GenBank/DDBJ whole genome shotgun (WGS) entry which is preliminary data.</text>
</comment>
<evidence type="ECO:0000256" key="5">
    <source>
        <dbReference type="ARBA" id="ARBA00022692"/>
    </source>
</evidence>
<keyword evidence="9 15" id="KW-0915">Sodium</keyword>
<accession>A0ABV2E918</accession>
<dbReference type="PANTHER" id="PTHR48086">
    <property type="entry name" value="SODIUM/PROLINE SYMPORTER-RELATED"/>
    <property type="match status" value="1"/>
</dbReference>
<evidence type="ECO:0000256" key="15">
    <source>
        <dbReference type="RuleBase" id="RU366012"/>
    </source>
</evidence>
<evidence type="ECO:0000256" key="7">
    <source>
        <dbReference type="ARBA" id="ARBA00022970"/>
    </source>
</evidence>
<feature type="transmembrane region" description="Helical" evidence="15">
    <location>
        <begin position="371"/>
        <end position="389"/>
    </location>
</feature>
<dbReference type="PROSITE" id="PS00457">
    <property type="entry name" value="NA_SOLUT_SYMP_2"/>
    <property type="match status" value="1"/>
</dbReference>
<comment type="subcellular location">
    <subcellularLocation>
        <location evidence="1 15">Cell membrane</location>
        <topology evidence="1 15">Multi-pass membrane protein</topology>
    </subcellularLocation>
</comment>
<evidence type="ECO:0000256" key="2">
    <source>
        <dbReference type="ARBA" id="ARBA00006434"/>
    </source>
</evidence>
<feature type="transmembrane region" description="Helical" evidence="15">
    <location>
        <begin position="186"/>
        <end position="205"/>
    </location>
</feature>
<evidence type="ECO:0000256" key="10">
    <source>
        <dbReference type="ARBA" id="ARBA00023065"/>
    </source>
</evidence>
<organism evidence="16 17">
    <name type="scientific">Salinicoccus halitifaciens</name>
    <dbReference type="NCBI Taxonomy" id="1073415"/>
    <lineage>
        <taxon>Bacteria</taxon>
        <taxon>Bacillati</taxon>
        <taxon>Bacillota</taxon>
        <taxon>Bacilli</taxon>
        <taxon>Bacillales</taxon>
        <taxon>Staphylococcaceae</taxon>
        <taxon>Salinicoccus</taxon>
    </lineage>
</organism>
<dbReference type="RefSeq" id="WP_230821676.1">
    <property type="nucleotide sequence ID" value="NZ_JAJNCU010000003.1"/>
</dbReference>
<sequence length="540" mass="59248">MGGIGILSIVIIYMILLLALGIWSARISSQGSAAYFLGGRKLGPWVLSMSEKASESSGFMTVGLPGEAYSTGMSAAWNAVSSVFSIFNWLFFAKRIRRLSEIQNSITVPDFLSARYKDDTHIMRWVSIIVMTVFMTVYVCAQFVAFGVLFEVVLGVNFATGVVVGGIVTIIYTIMGGFFAVSLTDFIQGLLMAFAFLVLPILAITELGGFNELGYQLTDMMGQEFLAPFFGSSALTWAGLIAIISYLFIGIGFNGSPHVLVRYMALRNTRDVKRIAMIGIVWMMIAYYGAVLIGLSGLALFPNLADPEHIFPTMAVELFPWWLAGIIIAGALSAMMSSIDSMLLIASSTIAEDLWNKILKKGELREDKTILISRIATAALGVLAIIIALNPLDTVFWLAVFAWAGLATCFGPPIILSLFWKRVTKAGAIAGMIVGPLVTVIWYFWSPVDIYEGGPAFIAAMLTIVIVSLMTKPPEGDDFERLWDKYSEKNELGRFSFLPSDEEVIRNLKSSNLDNKTEKEIIMELIDRDFKSASTFQTNG</sequence>
<evidence type="ECO:0000256" key="12">
    <source>
        <dbReference type="ARBA" id="ARBA00023201"/>
    </source>
</evidence>
<dbReference type="PROSITE" id="PS50283">
    <property type="entry name" value="NA_SOLUT_SYMP_3"/>
    <property type="match status" value="1"/>
</dbReference>
<dbReference type="InterPro" id="IPR050277">
    <property type="entry name" value="Sodium:Solute_Symporter"/>
</dbReference>
<evidence type="ECO:0000256" key="11">
    <source>
        <dbReference type="ARBA" id="ARBA00023136"/>
    </source>
</evidence>
<evidence type="ECO:0000256" key="6">
    <source>
        <dbReference type="ARBA" id="ARBA00022847"/>
    </source>
</evidence>
<evidence type="ECO:0000313" key="17">
    <source>
        <dbReference type="Proteomes" id="UP001549019"/>
    </source>
</evidence>
<dbReference type="NCBIfam" id="TIGR00813">
    <property type="entry name" value="sss"/>
    <property type="match status" value="1"/>
</dbReference>
<name>A0ABV2E918_9STAP</name>
<dbReference type="EMBL" id="JBDZDV010000002">
    <property type="protein sequence ID" value="MET3110806.1"/>
    <property type="molecule type" value="Genomic_DNA"/>
</dbReference>
<evidence type="ECO:0000256" key="3">
    <source>
        <dbReference type="ARBA" id="ARBA00022448"/>
    </source>
</evidence>
<protein>
    <recommendedName>
        <fullName evidence="15">Sodium/proline symporter</fullName>
    </recommendedName>
    <alternativeName>
        <fullName evidence="15">Proline permease</fullName>
    </alternativeName>
</protein>
<dbReference type="PANTHER" id="PTHR48086:SF3">
    <property type="entry name" value="SODIUM_PROLINE SYMPORTER"/>
    <property type="match status" value="1"/>
</dbReference>
<dbReference type="Proteomes" id="UP001549019">
    <property type="component" value="Unassembled WGS sequence"/>
</dbReference>
<dbReference type="CDD" id="cd11475">
    <property type="entry name" value="SLC5sbd_PutP"/>
    <property type="match status" value="1"/>
</dbReference>
<dbReference type="InterPro" id="IPR011851">
    <property type="entry name" value="Na/Pro_symporter"/>
</dbReference>
<feature type="transmembrane region" description="Helical" evidence="15">
    <location>
        <begin position="426"/>
        <end position="445"/>
    </location>
</feature>
<keyword evidence="5 15" id="KW-0812">Transmembrane</keyword>
<evidence type="ECO:0000256" key="14">
    <source>
        <dbReference type="RuleBase" id="RU362091"/>
    </source>
</evidence>
<feature type="transmembrane region" description="Helical" evidence="15">
    <location>
        <begin position="275"/>
        <end position="301"/>
    </location>
</feature>
<comment type="catalytic activity">
    <reaction evidence="13">
        <text>L-proline(in) + Na(+)(in) = L-proline(out) + Na(+)(out)</text>
        <dbReference type="Rhea" id="RHEA:28967"/>
        <dbReference type="ChEBI" id="CHEBI:29101"/>
        <dbReference type="ChEBI" id="CHEBI:60039"/>
    </reaction>
</comment>
<dbReference type="InterPro" id="IPR018212">
    <property type="entry name" value="Na/solute_symporter_CS"/>
</dbReference>
<keyword evidence="6 15" id="KW-0769">Symport</keyword>
<keyword evidence="7 15" id="KW-0029">Amino-acid transport</keyword>
<keyword evidence="4 15" id="KW-1003">Cell membrane</keyword>
<comment type="function">
    <text evidence="15">Catalyzes the sodium-dependent uptake of extracellular L-proline.</text>
</comment>
<keyword evidence="10 15" id="KW-0406">Ion transport</keyword>
<proteinExistence type="inferred from homology"/>
<evidence type="ECO:0000256" key="13">
    <source>
        <dbReference type="ARBA" id="ARBA00033708"/>
    </source>
</evidence>
<keyword evidence="3 15" id="KW-0813">Transport</keyword>
<keyword evidence="8 15" id="KW-1133">Transmembrane helix</keyword>
<keyword evidence="17" id="KW-1185">Reference proteome</keyword>
<feature type="transmembrane region" description="Helical" evidence="15">
    <location>
        <begin position="156"/>
        <end position="179"/>
    </location>
</feature>
<dbReference type="InterPro" id="IPR001734">
    <property type="entry name" value="Na/solute_symporter"/>
</dbReference>
<evidence type="ECO:0000256" key="4">
    <source>
        <dbReference type="ARBA" id="ARBA00022475"/>
    </source>
</evidence>
<feature type="transmembrane region" description="Helical" evidence="15">
    <location>
        <begin position="7"/>
        <end position="25"/>
    </location>
</feature>
<evidence type="ECO:0000313" key="16">
    <source>
        <dbReference type="EMBL" id="MET3110806.1"/>
    </source>
</evidence>
<feature type="transmembrane region" description="Helical" evidence="15">
    <location>
        <begin position="395"/>
        <end position="419"/>
    </location>
</feature>
<gene>
    <name evidence="16" type="ORF">ABHD89_001208</name>
</gene>
<comment type="similarity">
    <text evidence="2 14">Belongs to the sodium:solute symporter (SSF) (TC 2.A.21) family.</text>
</comment>
<feature type="transmembrane region" description="Helical" evidence="15">
    <location>
        <begin position="451"/>
        <end position="471"/>
    </location>
</feature>
<dbReference type="InterPro" id="IPR038377">
    <property type="entry name" value="Na/Glc_symporter_sf"/>
</dbReference>
<feature type="transmembrane region" description="Helical" evidence="15">
    <location>
        <begin position="125"/>
        <end position="150"/>
    </location>
</feature>
<feature type="transmembrane region" description="Helical" evidence="15">
    <location>
        <begin position="75"/>
        <end position="93"/>
    </location>
</feature>
<evidence type="ECO:0000256" key="1">
    <source>
        <dbReference type="ARBA" id="ARBA00004651"/>
    </source>
</evidence>
<keyword evidence="12 15" id="KW-0739">Sodium transport</keyword>
<feature type="transmembrane region" description="Helical" evidence="15">
    <location>
        <begin position="225"/>
        <end position="254"/>
    </location>
</feature>
<dbReference type="Gene3D" id="1.20.1730.10">
    <property type="entry name" value="Sodium/glucose cotransporter"/>
    <property type="match status" value="1"/>
</dbReference>
<reference evidence="16 17" key="1">
    <citation type="submission" date="2024-05" db="EMBL/GenBank/DDBJ databases">
        <title>Genomic Encyclopedia of Type Strains, Phase IV (KMG-IV): sequencing the most valuable type-strain genomes for metagenomic binning, comparative biology and taxonomic classification.</title>
        <authorList>
            <person name="Goeker M."/>
        </authorList>
    </citation>
    <scope>NUCLEOTIDE SEQUENCE [LARGE SCALE GENOMIC DNA]</scope>
    <source>
        <strain evidence="16 17">DSM 25286</strain>
    </source>
</reference>
<keyword evidence="11 15" id="KW-0472">Membrane</keyword>
<dbReference type="Pfam" id="PF00474">
    <property type="entry name" value="SSF"/>
    <property type="match status" value="1"/>
</dbReference>